<feature type="region of interest" description="Disordered" evidence="1">
    <location>
        <begin position="2101"/>
        <end position="2549"/>
    </location>
</feature>
<feature type="compositionally biased region" description="Pro residues" evidence="1">
    <location>
        <begin position="1789"/>
        <end position="1815"/>
    </location>
</feature>
<feature type="compositionally biased region" description="Basic and acidic residues" evidence="1">
    <location>
        <begin position="2650"/>
        <end position="2668"/>
    </location>
</feature>
<evidence type="ECO:0000313" key="2">
    <source>
        <dbReference type="EMBL" id="KAF2395623.1"/>
    </source>
</evidence>
<feature type="compositionally biased region" description="Polar residues" evidence="1">
    <location>
        <begin position="64"/>
        <end position="82"/>
    </location>
</feature>
<feature type="compositionally biased region" description="Pro residues" evidence="1">
    <location>
        <begin position="328"/>
        <end position="351"/>
    </location>
</feature>
<feature type="region of interest" description="Disordered" evidence="1">
    <location>
        <begin position="64"/>
        <end position="84"/>
    </location>
</feature>
<feature type="region of interest" description="Disordered" evidence="1">
    <location>
        <begin position="272"/>
        <end position="390"/>
    </location>
</feature>
<feature type="compositionally biased region" description="Pro residues" evidence="1">
    <location>
        <begin position="1914"/>
        <end position="1946"/>
    </location>
</feature>
<feature type="compositionally biased region" description="Low complexity" evidence="1">
    <location>
        <begin position="282"/>
        <end position="293"/>
    </location>
</feature>
<feature type="region of interest" description="Disordered" evidence="1">
    <location>
        <begin position="1720"/>
        <end position="1753"/>
    </location>
</feature>
<feature type="region of interest" description="Disordered" evidence="1">
    <location>
        <begin position="2572"/>
        <end position="2718"/>
    </location>
</feature>
<feature type="compositionally biased region" description="Polar residues" evidence="1">
    <location>
        <begin position="2411"/>
        <end position="2423"/>
    </location>
</feature>
<feature type="region of interest" description="Disordered" evidence="1">
    <location>
        <begin position="3825"/>
        <end position="3956"/>
    </location>
</feature>
<feature type="compositionally biased region" description="Low complexity" evidence="1">
    <location>
        <begin position="352"/>
        <end position="368"/>
    </location>
</feature>
<feature type="region of interest" description="Disordered" evidence="1">
    <location>
        <begin position="1585"/>
        <end position="1604"/>
    </location>
</feature>
<feature type="compositionally biased region" description="Basic and acidic residues" evidence="1">
    <location>
        <begin position="2381"/>
        <end position="2403"/>
    </location>
</feature>
<feature type="compositionally biased region" description="Polar residues" evidence="1">
    <location>
        <begin position="1879"/>
        <end position="1905"/>
    </location>
</feature>
<feature type="compositionally biased region" description="Basic and acidic residues" evidence="1">
    <location>
        <begin position="3862"/>
        <end position="3882"/>
    </location>
</feature>
<feature type="region of interest" description="Disordered" evidence="1">
    <location>
        <begin position="1779"/>
        <end position="1829"/>
    </location>
</feature>
<feature type="region of interest" description="Disordered" evidence="1">
    <location>
        <begin position="3242"/>
        <end position="3266"/>
    </location>
</feature>
<accession>A0A6G1HHT5</accession>
<feature type="region of interest" description="Disordered" evidence="1">
    <location>
        <begin position="1845"/>
        <end position="1994"/>
    </location>
</feature>
<feature type="compositionally biased region" description="Polar residues" evidence="1">
    <location>
        <begin position="1980"/>
        <end position="1994"/>
    </location>
</feature>
<feature type="compositionally biased region" description="Pro residues" evidence="1">
    <location>
        <begin position="1739"/>
        <end position="1753"/>
    </location>
</feature>
<proteinExistence type="predicted"/>
<feature type="region of interest" description="Disordered" evidence="1">
    <location>
        <begin position="2750"/>
        <end position="2782"/>
    </location>
</feature>
<feature type="compositionally biased region" description="Low complexity" evidence="1">
    <location>
        <begin position="2693"/>
        <end position="2704"/>
    </location>
</feature>
<feature type="compositionally biased region" description="Low complexity" evidence="1">
    <location>
        <begin position="1953"/>
        <end position="1968"/>
    </location>
</feature>
<feature type="region of interest" description="Disordered" evidence="1">
    <location>
        <begin position="2872"/>
        <end position="2891"/>
    </location>
</feature>
<name>A0A6G1HHT5_9PEZI</name>
<feature type="compositionally biased region" description="Low complexity" evidence="1">
    <location>
        <begin position="2428"/>
        <end position="2438"/>
    </location>
</feature>
<feature type="region of interest" description="Disordered" evidence="1">
    <location>
        <begin position="3113"/>
        <end position="3135"/>
    </location>
</feature>
<keyword evidence="3" id="KW-1185">Reference proteome</keyword>
<protein>
    <submittedName>
        <fullName evidence="2">Uncharacterized protein</fullName>
    </submittedName>
</protein>
<evidence type="ECO:0000313" key="3">
    <source>
        <dbReference type="Proteomes" id="UP000799640"/>
    </source>
</evidence>
<feature type="compositionally biased region" description="Low complexity" evidence="1">
    <location>
        <begin position="218"/>
        <end position="232"/>
    </location>
</feature>
<feature type="compositionally biased region" description="Basic and acidic residues" evidence="1">
    <location>
        <begin position="3194"/>
        <end position="3207"/>
    </location>
</feature>
<feature type="region of interest" description="Disordered" evidence="1">
    <location>
        <begin position="3193"/>
        <end position="3221"/>
    </location>
</feature>
<organism evidence="2 3">
    <name type="scientific">Trichodelitschia bisporula</name>
    <dbReference type="NCBI Taxonomy" id="703511"/>
    <lineage>
        <taxon>Eukaryota</taxon>
        <taxon>Fungi</taxon>
        <taxon>Dikarya</taxon>
        <taxon>Ascomycota</taxon>
        <taxon>Pezizomycotina</taxon>
        <taxon>Dothideomycetes</taxon>
        <taxon>Dothideomycetes incertae sedis</taxon>
        <taxon>Phaeotrichales</taxon>
        <taxon>Phaeotrichaceae</taxon>
        <taxon>Trichodelitschia</taxon>
    </lineage>
</organism>
<feature type="region of interest" description="Disordered" evidence="1">
    <location>
        <begin position="199"/>
        <end position="244"/>
    </location>
</feature>
<feature type="region of interest" description="Disordered" evidence="1">
    <location>
        <begin position="1614"/>
        <end position="1638"/>
    </location>
</feature>
<reference evidence="2" key="1">
    <citation type="journal article" date="2020" name="Stud. Mycol.">
        <title>101 Dothideomycetes genomes: a test case for predicting lifestyles and emergence of pathogens.</title>
        <authorList>
            <person name="Haridas S."/>
            <person name="Albert R."/>
            <person name="Binder M."/>
            <person name="Bloem J."/>
            <person name="Labutti K."/>
            <person name="Salamov A."/>
            <person name="Andreopoulos B."/>
            <person name="Baker S."/>
            <person name="Barry K."/>
            <person name="Bills G."/>
            <person name="Bluhm B."/>
            <person name="Cannon C."/>
            <person name="Castanera R."/>
            <person name="Culley D."/>
            <person name="Daum C."/>
            <person name="Ezra D."/>
            <person name="Gonzalez J."/>
            <person name="Henrissat B."/>
            <person name="Kuo A."/>
            <person name="Liang C."/>
            <person name="Lipzen A."/>
            <person name="Lutzoni F."/>
            <person name="Magnuson J."/>
            <person name="Mondo S."/>
            <person name="Nolan M."/>
            <person name="Ohm R."/>
            <person name="Pangilinan J."/>
            <person name="Park H.-J."/>
            <person name="Ramirez L."/>
            <person name="Alfaro M."/>
            <person name="Sun H."/>
            <person name="Tritt A."/>
            <person name="Yoshinaga Y."/>
            <person name="Zwiers L.-H."/>
            <person name="Turgeon B."/>
            <person name="Goodwin S."/>
            <person name="Spatafora J."/>
            <person name="Crous P."/>
            <person name="Grigoriev I."/>
        </authorList>
    </citation>
    <scope>NUCLEOTIDE SEQUENCE</scope>
    <source>
        <strain evidence="2">CBS 262.69</strain>
    </source>
</reference>
<feature type="compositionally biased region" description="Polar residues" evidence="1">
    <location>
        <begin position="3682"/>
        <end position="3698"/>
    </location>
</feature>
<sequence>MGEMVNTKRPPSPNPRLARTTNAPPPLVISNHIGHSYHIRLPPCPHPQHRTPADNARCVLSLTPDSSPTMSNPMTPDSSSSLPFPAGDAVETEFGTNAMNGSAGHAPLFPAEEEVKTESSTETMNRSGKPRARSASTSHVPLPPRLRGPPAFIHSPSGLLFTSRFPQPPSSNRNPYQHLLSRGVHKAFYQHIAFAPSPDPENCAPASDSGFNSSHHLSPSPTESAPSTEATTVDPTESNVPPPAFKIPRIPFDFQVLSSAAVVVGLHHNTPPWLPAHRSPRPHASAPTARASPPAVPLKPLHHRSSPTGTKVNGPAPPPKPTIITPLPACPSPPPNPTPPRQPAPNTPPAPSRNASLAPDRSALTTPLAAPPPRPSPCRRSSRSERLPARFLLQNPSPALEAMMYESMDNIYAPWPAWCDDLIMYADKLKEQKDASWPAWCDDLIMYADKLKEQKDFLRMRLGRQIEWEDGLARRAGEGVPWRAPMEFGLPVRGGAGEAAEMGAVEKAPSRIYGTAAPTVQSPAKTNGSVSVPPAETHATVTKAPAGIHRTAAPAVQSPAKVDDIIAKVQATANALVAGIQSTFKGIVAHTHDKTNDLATDTQVSINAIVRETQAKINGLVTGTQTKINGIVAETQAKLNGTAPPVFDAIVTVMWATIKGVVAELLATINGIVAETRATIRGEVAEVQAKIDGSLAKVYATTFGMLATTQANIDGIAAEAEAKLNGSVAPATQPQAKIKGIVAETQAKLHRFLCETQAEIGDIVFTIRLTITDRVAETQATIKGFVTKLQATIGRMVSETQANINGIVAEMQAKMNGPSVEAWPPPAKTDGTAAPAVQPSATINPVVAETLAQTQTPITRAPVPNAIVPQMQTAINGLVVKAQAAINGLVVKTQESINGLVTGTQEMIHDTTIDTQATINRMVAETHAKVSLTAAPAVQPPAAINRVVAGTTVQTQTPITKALVPNTIVPQMQTAINGLAIKAQAAINGLVVETQESINGLVAGTQEMINDITTDTQATINGIVRETQAKIDGIAASEGQPLAKFYGATAEAPAEKHAAITKAPVEIHRTTAPVVQPSTKVNRTAAPEVQPPATINRVVAETPARTPTPVTEAPVTDGFPPEIQVTVDDLCEEIRATDKDMLADMQAKFVGIVTEAQSKINGLVAETQGKLYDIAPPELQQQMTVQGLPVALQAKINGVAAESRSKINGLIVGTKMKINDGVVRSRENIDGIWDDSMAELNHILTQLPAESNGMAREMQAQIDSIVDETDAEINNVIEQSWAAIKTTAGEMQATIDSIVRETQAKLDGIVAGVPTMPQTPVTKSPAKTNDTAAPAVQQQTKLKDICVESLVKIGGVVAAQTNDVVTVSQLTQEVSAETKAKIESITAEFWAKTDSVSAETLVQMNSIVRETQAKVNDIEVEMPTDTQTPVTKIPAEVNGAAAEAVQQPTNIKGISVESMVKIDGVVAAQVNEVVTVSQKMHKDKTAESRAEMRSIARWSQAQMDSAVAETRAKMNIIVRETQKKVNNVIAEVPTTTQPPVTKTPAKVNGAAAEAVQPPTKTKSAVEEAWQKTAEAWEKRRAAVVEKRSMGLKSPPKTKHRPLTPEDLVKEAQSAAASRAAAVETPKDLPALPKKPLSPKDLVKEAHSTAGSRAAAMDEHVKALLKKSPHFTSAAASWAVEKNTIGLQALPQKRLAVSPENFIKEANSAAASGAPFGTPVTVTSGPLPPRKVPSAAVSAPQPPARPTAPDQPLPPVTVELAPRGVDSVLLGKVPLVTTSSWQPQVRPESPYQPLPPVTMVSIPPPESPSPAVPPAQPQAHPKPSYQSRSPVAVVSDPFDRLKLVTTSSWQPQVHPDSPYQPLPPVTIISIPRSESPSPAVSPTQPLARPTSSHQQLSPVTITSGPLSNFPVPVSVIPPPQPQARPTSQHPPLPQGVPDPASPRPYPWSSPLSSPQHATQPLQPTQQLAPSSAAGECEPEANPSSLSNPQESGSTHVQCMTRIADVVRQAREDAKLALEVAGKAREEAREALVGVREARAEAKRACECEKPKHPSVPAEHVKSSSAPADARPASPVEQPAREILQSGMTGMFSSAFFQGKVADHRKEGSSGPIGPRSFSSMLAEAGFDPTPTPVAPCDRKEIAPAHAVPATDLATKVQQVHGERVATEDSDEKAEYARSPARSHFPSMSESQWSTSARPAVLEEQQELNVKSSGPFELLSASDEAQKAPTLPSSLIHHPPASEMLAAFGGPKRDPVPLAAPKEQQLPVAKATLDPTLSPTNGSELSDSELSQIASELSQTVVNSSEENITALPALPPKEPNAYEHPRSSSLSGQTIASPALSPKEPNADDQPPSSSQSDWADARRMTEEYFDTQNRLIMPGRLQEETQRSRDMFDRQYAERKAAPEPDEEGNESTPESEWSTAWQPPSSPMRLPSRPLSPVTLPTSAVELQMPSTRLWSPNADDQPPSSSQSDQSNAMRLMRAYIDTRNRPTMSDRQSEETQRSYDMSDHQRAVREAAPEPEADFESTPESEWSNESHASSSAGALSPASRSLVYPEPQFKIIGLDSGAPEIVWLQKRAPPPPPLRSQSSSASPSSTDGGYEALSFFAPKHGYRRHSPSQPRPSLADIPQLPTGLHAPPPTRDVSLSSNDSNVDRHYVGMSFKDDSRTARESAPSPEIGSKGSDGGPRLTMNRHAPGPVAPGVAPGLDGEMSAGPKDPKVLSDKCIRGLIRTKELAAAKRVLAKVAGQGDKMLTREEKEDIDAANRDSDLSEDEKTGLEKHLQTGSAIESREVFEAYMAKADAEKALADADKAQPAKRLNKMSVKDGRQSHNSPPVLVPGELPRKIQRLREQTKILSDALAKAKAAMIPDPTEENAKKAMPDAGLGQRQPKEWPYGLPASQLLRQIKALKAYREEREKEGLNPNVEVDVETLLDPKETAHAMRMEQMLYDLAMQGSPADPLEPLSRPKSCTCEACSAEHAKWLRTLEALRPAIEDAILVARSRYVVTTVKQGKHIDVNELERTGAQARDKVVAEWKAESEYEELARARYQKRLKKEAEWRALEAATEEKAKKYVTKVVDELQRKRREMREREAAGETVVLAEGVKLVVEPKPKPETIRVSVPNPTSNPASAKIPDPTSVPDPIQIPNTNPAIHSELSPSSEDPPWEISESEWNIYPPFYPNCGVLDPAKAYAAPADKVESADDNNKTEGESNDSAISPLKLPVSPLAEPNPELLRPIVAMVHMPSSSLPPPKHSPGEMDPEVPRESGEVKKPALTIDTAEAGPGSEGNHLRGGVEPPLPLQEILTVLARSVALKHVYAADFARECVLTAGRCTPNELWQLGVVLTPAGGEVLYEAVRGVQRIFIAAAREIVNATGSGPSIARARAARIMAMEYANTFLRFMNETASNPPTGRWPPTSEEDTPDDMAQVQKLIHAFLATVTRKCLEVAEENAWGVTRTIILSDDDNWARKCTAAQNIHNELLATCREVFRVPPRTPTKAYWGYSAVRVAGIVREYIQATRQPTPEDLAANNLEQSRAALFAQKQEARMGSEKLWSMVRMDDDLYKCATAAAHKFIRLAEADAPDAFAGIVEAPTTDHLWSRAETILQLADELETAAEIVADDIHPAANPDPVPTVSDNITLATGRRIRFLARAFIAFAINRQPKNPEAAPTAGPEPRSPTIVEPQVTQEPHSLSASNSPTMALSSSPPTALAPPPAAVLSSARATLNAELLATINHLWAMYDKTTGKKKQDILAEVVRLERIAPPPATFAQEVAGTKPAPPVGAEVRCPPAFAQQMTEVGGLRPPAPASPPGLETLEQRAWLRDDAPLFEPAPAPLSTTEFPDLPMTALPDTDVEYSDLLGGPQGDERCEPAEPEDGVREPRSSESTEGEPVMTPPTPERPSYSPITEPGSPPRLSVETGMEMDTSESMEGVLMTAPSTPPRPVPGACAGETGWGWGGA</sequence>
<feature type="compositionally biased region" description="Acidic residues" evidence="1">
    <location>
        <begin position="2517"/>
        <end position="2527"/>
    </location>
</feature>
<dbReference type="EMBL" id="ML996712">
    <property type="protein sequence ID" value="KAF2395623.1"/>
    <property type="molecule type" value="Genomic_DNA"/>
</dbReference>
<gene>
    <name evidence="2" type="ORF">EJ06DRAFT_585771</name>
</gene>
<feature type="compositionally biased region" description="Low complexity" evidence="1">
    <location>
        <begin position="2061"/>
        <end position="2073"/>
    </location>
</feature>
<dbReference type="Gene3D" id="1.20.120.20">
    <property type="entry name" value="Apolipoprotein"/>
    <property type="match status" value="2"/>
</dbReference>
<feature type="compositionally biased region" description="Low complexity" evidence="1">
    <location>
        <begin position="1614"/>
        <end position="1634"/>
    </location>
</feature>
<feature type="compositionally biased region" description="Polar residues" evidence="1">
    <location>
        <begin position="2273"/>
        <end position="2306"/>
    </location>
</feature>
<evidence type="ECO:0000256" key="1">
    <source>
        <dbReference type="SAM" id="MobiDB-lite"/>
    </source>
</evidence>
<feature type="compositionally biased region" description="Low complexity" evidence="1">
    <location>
        <begin position="2457"/>
        <end position="2475"/>
    </location>
</feature>
<dbReference type="PANTHER" id="PTHR48125:SF12">
    <property type="entry name" value="AT HOOK TRANSCRIPTION FACTOR FAMILY-RELATED"/>
    <property type="match status" value="1"/>
</dbReference>
<dbReference type="PANTHER" id="PTHR48125">
    <property type="entry name" value="LP07818P1"/>
    <property type="match status" value="1"/>
</dbReference>
<feature type="compositionally biased region" description="Low complexity" evidence="1">
    <location>
        <begin position="2528"/>
        <end position="2549"/>
    </location>
</feature>
<feature type="compositionally biased region" description="Basic and acidic residues" evidence="1">
    <location>
        <begin position="2750"/>
        <end position="2780"/>
    </location>
</feature>
<feature type="region of interest" description="Disordered" evidence="1">
    <location>
        <begin position="3661"/>
        <end position="3709"/>
    </location>
</feature>
<feature type="region of interest" description="Disordered" evidence="1">
    <location>
        <begin position="112"/>
        <end position="151"/>
    </location>
</feature>
<feature type="compositionally biased region" description="Polar residues" evidence="1">
    <location>
        <begin position="2184"/>
        <end position="2195"/>
    </location>
</feature>
<dbReference type="Proteomes" id="UP000799640">
    <property type="component" value="Unassembled WGS sequence"/>
</dbReference>
<feature type="region of interest" description="Disordered" evidence="1">
    <location>
        <begin position="2042"/>
        <end position="2075"/>
    </location>
</feature>
<feature type="compositionally biased region" description="Low complexity" evidence="1">
    <location>
        <begin position="2584"/>
        <end position="2594"/>
    </location>
</feature>
<feature type="compositionally biased region" description="Low complexity" evidence="1">
    <location>
        <begin position="1866"/>
        <end position="1877"/>
    </location>
</feature>
<feature type="compositionally biased region" description="Polar residues" evidence="1">
    <location>
        <begin position="2326"/>
        <end position="2335"/>
    </location>
</feature>
<feature type="region of interest" description="Disordered" evidence="1">
    <location>
        <begin position="1"/>
        <end position="24"/>
    </location>
</feature>
<feature type="compositionally biased region" description="Basic and acidic residues" evidence="1">
    <location>
        <begin position="2494"/>
        <end position="2516"/>
    </location>
</feature>
<feature type="compositionally biased region" description="Low complexity" evidence="1">
    <location>
        <begin position="2347"/>
        <end position="2358"/>
    </location>
</feature>